<dbReference type="EMBL" id="CCYD01000653">
    <property type="protein sequence ID" value="CEG43350.1"/>
    <property type="molecule type" value="Genomic_DNA"/>
</dbReference>
<accession>A0A0P1AP78</accession>
<name>A0A0P1AP78_PLAHL</name>
<keyword evidence="2" id="KW-1185">Reference proteome</keyword>
<dbReference type="GeneID" id="36408605"/>
<organism evidence="1 2">
    <name type="scientific">Plasmopara halstedii</name>
    <name type="common">Downy mildew of sunflower</name>
    <dbReference type="NCBI Taxonomy" id="4781"/>
    <lineage>
        <taxon>Eukaryota</taxon>
        <taxon>Sar</taxon>
        <taxon>Stramenopiles</taxon>
        <taxon>Oomycota</taxon>
        <taxon>Peronosporomycetes</taxon>
        <taxon>Peronosporales</taxon>
        <taxon>Peronosporaceae</taxon>
        <taxon>Plasmopara</taxon>
    </lineage>
</organism>
<protein>
    <submittedName>
        <fullName evidence="1">Uncharacterized protein</fullName>
    </submittedName>
</protein>
<dbReference type="RefSeq" id="XP_024579719.1">
    <property type="nucleotide sequence ID" value="XM_024729331.1"/>
</dbReference>
<evidence type="ECO:0000313" key="1">
    <source>
        <dbReference type="EMBL" id="CEG43350.1"/>
    </source>
</evidence>
<sequence>MKDRFTMTAFDKEMKKVIESNDKLTKIRANENFGDQEVREKLILTIMKDTEFQDIFRVVSQVHGKEKAQEMSYKTLQRVFGKRHGRALYFEALRENDVKKVALGETYLPDIATSNLKL</sequence>
<evidence type="ECO:0000313" key="2">
    <source>
        <dbReference type="Proteomes" id="UP000054928"/>
    </source>
</evidence>
<dbReference type="Proteomes" id="UP000054928">
    <property type="component" value="Unassembled WGS sequence"/>
</dbReference>
<dbReference type="AlphaFoldDB" id="A0A0P1AP78"/>
<proteinExistence type="predicted"/>
<reference evidence="2" key="1">
    <citation type="submission" date="2014-09" db="EMBL/GenBank/DDBJ databases">
        <authorList>
            <person name="Sharma Rahul"/>
            <person name="Thines Marco"/>
        </authorList>
    </citation>
    <scope>NUCLEOTIDE SEQUENCE [LARGE SCALE GENOMIC DNA]</scope>
</reference>